<dbReference type="OrthoDB" id="9781701at2"/>
<dbReference type="Gene3D" id="3.20.20.70">
    <property type="entry name" value="Aldolase class I"/>
    <property type="match status" value="1"/>
</dbReference>
<sequence>MPHMKNKLPGKFLSPYIIAEIGVNHEGSIELAKDLIDQAAIGGAHAAKFQTYKAEKIASKNSPAYWDRLKEKTPSQYELFKKYDNFGAKEYEMLATHCEKRNIDFLSTPFDTDAVDFLNPLLKYFKIASADITNVPLLRKIASTNKPVVLSTGASTIPEIEFAIQVLEKSGAKEIGLLHCVLNYPTLIEHAELAQINVLQRTFSNCIIGYSDHVAPDNTISSLELATLLGAIILEKHFTHDKTLPGNDHYHAMDKEDLRKFIQKLEIYRRLYGNMLRDISNEAQARKHARRSIVASKNIEAGECLSEDNITTKRPGHGISPVFWDDVLGKKALKNIAEDTIIKYNFFS</sequence>
<dbReference type="GO" id="GO:0047444">
    <property type="term" value="F:N-acylneuraminate-9-phosphate synthase activity"/>
    <property type="evidence" value="ECO:0007669"/>
    <property type="project" value="TreeGrafter"/>
</dbReference>
<dbReference type="AlphaFoldDB" id="A0A1M6UGJ2"/>
<evidence type="ECO:0000313" key="3">
    <source>
        <dbReference type="Proteomes" id="UP000183994"/>
    </source>
</evidence>
<dbReference type="SUPFAM" id="SSF51269">
    <property type="entry name" value="AFP III-like domain"/>
    <property type="match status" value="1"/>
</dbReference>
<dbReference type="InterPro" id="IPR013785">
    <property type="entry name" value="Aldolase_TIM"/>
</dbReference>
<dbReference type="SMART" id="SM00858">
    <property type="entry name" value="SAF"/>
    <property type="match status" value="1"/>
</dbReference>
<evidence type="ECO:0000259" key="1">
    <source>
        <dbReference type="PROSITE" id="PS50844"/>
    </source>
</evidence>
<reference evidence="3" key="1">
    <citation type="submission" date="2016-11" db="EMBL/GenBank/DDBJ databases">
        <authorList>
            <person name="Varghese N."/>
            <person name="Submissions S."/>
        </authorList>
    </citation>
    <scope>NUCLEOTIDE SEQUENCE [LARGE SCALE GENOMIC DNA]</scope>
    <source>
        <strain evidence="3">DSM 16219</strain>
    </source>
</reference>
<dbReference type="SUPFAM" id="SSF51569">
    <property type="entry name" value="Aldolase"/>
    <property type="match status" value="1"/>
</dbReference>
<dbReference type="InterPro" id="IPR006190">
    <property type="entry name" value="SAF_AFP_Neu5Ac"/>
</dbReference>
<dbReference type="GO" id="GO:0016051">
    <property type="term" value="P:carbohydrate biosynthetic process"/>
    <property type="evidence" value="ECO:0007669"/>
    <property type="project" value="InterPro"/>
</dbReference>
<dbReference type="Pfam" id="PF08666">
    <property type="entry name" value="SAF"/>
    <property type="match status" value="1"/>
</dbReference>
<dbReference type="InterPro" id="IPR057736">
    <property type="entry name" value="SAF_PseI/NeuA/NeuB"/>
</dbReference>
<dbReference type="InterPro" id="IPR013132">
    <property type="entry name" value="PseI/NeuA/B-like_N"/>
</dbReference>
<dbReference type="Gene3D" id="3.90.1210.10">
    <property type="entry name" value="Antifreeze-like/N-acetylneuraminic acid synthase C-terminal domain"/>
    <property type="match status" value="1"/>
</dbReference>
<keyword evidence="3" id="KW-1185">Reference proteome</keyword>
<dbReference type="InterPro" id="IPR013974">
    <property type="entry name" value="SAF"/>
</dbReference>
<protein>
    <submittedName>
        <fullName evidence="2">N-acetylneuraminate synthase</fullName>
    </submittedName>
</protein>
<dbReference type="EMBL" id="FQZU01000030">
    <property type="protein sequence ID" value="SHK68263.1"/>
    <property type="molecule type" value="Genomic_DNA"/>
</dbReference>
<dbReference type="Pfam" id="PF03102">
    <property type="entry name" value="NeuB"/>
    <property type="match status" value="1"/>
</dbReference>
<dbReference type="Proteomes" id="UP000183994">
    <property type="component" value="Unassembled WGS sequence"/>
</dbReference>
<dbReference type="InterPro" id="IPR051690">
    <property type="entry name" value="PseI-like"/>
</dbReference>
<evidence type="ECO:0000313" key="2">
    <source>
        <dbReference type="EMBL" id="SHK68263.1"/>
    </source>
</evidence>
<dbReference type="CDD" id="cd11615">
    <property type="entry name" value="SAF_NeuB_like"/>
    <property type="match status" value="1"/>
</dbReference>
<dbReference type="PANTHER" id="PTHR42966:SF1">
    <property type="entry name" value="SIALIC ACID SYNTHASE"/>
    <property type="match status" value="1"/>
</dbReference>
<dbReference type="InterPro" id="IPR036732">
    <property type="entry name" value="AFP_Neu5c_C_sf"/>
</dbReference>
<proteinExistence type="predicted"/>
<dbReference type="PROSITE" id="PS50844">
    <property type="entry name" value="AFP_LIKE"/>
    <property type="match status" value="1"/>
</dbReference>
<feature type="domain" description="AFP-like" evidence="1">
    <location>
        <begin position="292"/>
        <end position="348"/>
    </location>
</feature>
<dbReference type="STRING" id="1121393.SAMN02745216_03899"/>
<dbReference type="PANTHER" id="PTHR42966">
    <property type="entry name" value="N-ACETYLNEURAMINATE SYNTHASE"/>
    <property type="match status" value="1"/>
</dbReference>
<gene>
    <name evidence="2" type="ORF">SAMN02745216_03899</name>
</gene>
<name>A0A1M6UGJ2_9BACT</name>
<organism evidence="2 3">
    <name type="scientific">Desulfatibacillum alkenivorans DSM 16219</name>
    <dbReference type="NCBI Taxonomy" id="1121393"/>
    <lineage>
        <taxon>Bacteria</taxon>
        <taxon>Pseudomonadati</taxon>
        <taxon>Thermodesulfobacteriota</taxon>
        <taxon>Desulfobacteria</taxon>
        <taxon>Desulfobacterales</taxon>
        <taxon>Desulfatibacillaceae</taxon>
        <taxon>Desulfatibacillum</taxon>
    </lineage>
</organism>
<accession>A0A1M6UGJ2</accession>